<evidence type="ECO:0000313" key="3">
    <source>
        <dbReference type="Proteomes" id="UP000649617"/>
    </source>
</evidence>
<evidence type="ECO:0000313" key="2">
    <source>
        <dbReference type="EMBL" id="CAE7690240.1"/>
    </source>
</evidence>
<comment type="caution">
    <text evidence="2">The sequence shown here is derived from an EMBL/GenBank/DDBJ whole genome shotgun (WGS) entry which is preliminary data.</text>
</comment>
<evidence type="ECO:0000256" key="1">
    <source>
        <dbReference type="SAM" id="Phobius"/>
    </source>
</evidence>
<keyword evidence="1" id="KW-0812">Transmembrane</keyword>
<proteinExistence type="predicted"/>
<dbReference type="AlphaFoldDB" id="A0A812WLB7"/>
<feature type="transmembrane region" description="Helical" evidence="1">
    <location>
        <begin position="27"/>
        <end position="49"/>
    </location>
</feature>
<organism evidence="2 3">
    <name type="scientific">Symbiodinium pilosum</name>
    <name type="common">Dinoflagellate</name>
    <dbReference type="NCBI Taxonomy" id="2952"/>
    <lineage>
        <taxon>Eukaryota</taxon>
        <taxon>Sar</taxon>
        <taxon>Alveolata</taxon>
        <taxon>Dinophyceae</taxon>
        <taxon>Suessiales</taxon>
        <taxon>Symbiodiniaceae</taxon>
        <taxon>Symbiodinium</taxon>
    </lineage>
</organism>
<feature type="non-terminal residue" evidence="2">
    <location>
        <position position="56"/>
    </location>
</feature>
<dbReference type="EMBL" id="CAJNIZ010044474">
    <property type="protein sequence ID" value="CAE7690240.1"/>
    <property type="molecule type" value="Genomic_DNA"/>
</dbReference>
<sequence length="56" mass="6406">MRLAQWGLFREDVHDVFGLSTSSMDNYILVGALIVTAVMNFIFVGYPAFPLEPRWL</sequence>
<dbReference type="Proteomes" id="UP000649617">
    <property type="component" value="Unassembled WGS sequence"/>
</dbReference>
<keyword evidence="3" id="KW-1185">Reference proteome</keyword>
<name>A0A812WLB7_SYMPI</name>
<accession>A0A812WLB7</accession>
<keyword evidence="1" id="KW-1133">Transmembrane helix</keyword>
<dbReference type="OrthoDB" id="447830at2759"/>
<protein>
    <submittedName>
        <fullName evidence="2">GIP protein</fullName>
    </submittedName>
</protein>
<keyword evidence="1" id="KW-0472">Membrane</keyword>
<reference evidence="2" key="1">
    <citation type="submission" date="2021-02" db="EMBL/GenBank/DDBJ databases">
        <authorList>
            <person name="Dougan E. K."/>
            <person name="Rhodes N."/>
            <person name="Thang M."/>
            <person name="Chan C."/>
        </authorList>
    </citation>
    <scope>NUCLEOTIDE SEQUENCE</scope>
</reference>
<gene>
    <name evidence="2" type="primary">GIP</name>
    <name evidence="2" type="ORF">SPIL2461_LOCUS19325</name>
</gene>